<keyword evidence="6" id="KW-0862">Zinc</keyword>
<dbReference type="Pfam" id="PF07687">
    <property type="entry name" value="M20_dimer"/>
    <property type="match status" value="1"/>
</dbReference>
<evidence type="ECO:0000256" key="7">
    <source>
        <dbReference type="ARBA" id="ARBA00023285"/>
    </source>
</evidence>
<dbReference type="Gene3D" id="3.30.70.360">
    <property type="match status" value="1"/>
</dbReference>
<dbReference type="InterPro" id="IPR002933">
    <property type="entry name" value="Peptidase_M20"/>
</dbReference>
<comment type="cofactor">
    <cofactor evidence="1">
        <name>Co(2+)</name>
        <dbReference type="ChEBI" id="CHEBI:48828"/>
    </cofactor>
</comment>
<proteinExistence type="inferred from homology"/>
<evidence type="ECO:0000259" key="8">
    <source>
        <dbReference type="Pfam" id="PF07687"/>
    </source>
</evidence>
<dbReference type="GO" id="GO:0046872">
    <property type="term" value="F:metal ion binding"/>
    <property type="evidence" value="ECO:0007669"/>
    <property type="project" value="UniProtKB-KW"/>
</dbReference>
<dbReference type="InterPro" id="IPR011650">
    <property type="entry name" value="Peptidase_M20_dimer"/>
</dbReference>
<evidence type="ECO:0000313" key="10">
    <source>
        <dbReference type="Proteomes" id="UP000295172"/>
    </source>
</evidence>
<dbReference type="SUPFAM" id="SSF53187">
    <property type="entry name" value="Zn-dependent exopeptidases"/>
    <property type="match status" value="1"/>
</dbReference>
<reference evidence="9 10" key="1">
    <citation type="submission" date="2019-02" db="EMBL/GenBank/DDBJ databases">
        <title>Draft genome sequences of novel Actinobacteria.</title>
        <authorList>
            <person name="Sahin N."/>
            <person name="Ay H."/>
            <person name="Saygin H."/>
        </authorList>
    </citation>
    <scope>NUCLEOTIDE SEQUENCE [LARGE SCALE GENOMIC DNA]</scope>
    <source>
        <strain evidence="9 10">16K104</strain>
    </source>
</reference>
<dbReference type="Gene3D" id="3.40.630.10">
    <property type="entry name" value="Zn peptidases"/>
    <property type="match status" value="1"/>
</dbReference>
<dbReference type="NCBIfam" id="TIGR01910">
    <property type="entry name" value="DapE-ArgE"/>
    <property type="match status" value="1"/>
</dbReference>
<accession>A0A4R4WUR5</accession>
<dbReference type="InterPro" id="IPR050072">
    <property type="entry name" value="Peptidase_M20A"/>
</dbReference>
<dbReference type="RefSeq" id="WP_132322702.1">
    <property type="nucleotide sequence ID" value="NZ_SMKR01000092.1"/>
</dbReference>
<evidence type="ECO:0000256" key="1">
    <source>
        <dbReference type="ARBA" id="ARBA00001941"/>
    </source>
</evidence>
<dbReference type="SUPFAM" id="SSF55031">
    <property type="entry name" value="Bacterial exopeptidase dimerisation domain"/>
    <property type="match status" value="1"/>
</dbReference>
<feature type="domain" description="Peptidase M20 dimerisation" evidence="8">
    <location>
        <begin position="202"/>
        <end position="314"/>
    </location>
</feature>
<evidence type="ECO:0000256" key="3">
    <source>
        <dbReference type="ARBA" id="ARBA00006247"/>
    </source>
</evidence>
<dbReference type="Pfam" id="PF01546">
    <property type="entry name" value="Peptidase_M20"/>
    <property type="match status" value="1"/>
</dbReference>
<evidence type="ECO:0000256" key="2">
    <source>
        <dbReference type="ARBA" id="ARBA00001947"/>
    </source>
</evidence>
<gene>
    <name evidence="9" type="ORF">E1218_20970</name>
</gene>
<comment type="caution">
    <text evidence="9">The sequence shown here is derived from an EMBL/GenBank/DDBJ whole genome shotgun (WGS) entry which is preliminary data.</text>
</comment>
<dbReference type="AlphaFoldDB" id="A0A4R4WUR5"/>
<dbReference type="EMBL" id="SMKR01000092">
    <property type="protein sequence ID" value="TDD21375.1"/>
    <property type="molecule type" value="Genomic_DNA"/>
</dbReference>
<dbReference type="GO" id="GO:0016787">
    <property type="term" value="F:hydrolase activity"/>
    <property type="evidence" value="ECO:0007669"/>
    <property type="project" value="UniProtKB-KW"/>
</dbReference>
<dbReference type="InterPro" id="IPR010182">
    <property type="entry name" value="ArgE/DapE"/>
</dbReference>
<keyword evidence="7" id="KW-0170">Cobalt</keyword>
<organism evidence="9 10">
    <name type="scientific">Kribbella turkmenica</name>
    <dbReference type="NCBI Taxonomy" id="2530375"/>
    <lineage>
        <taxon>Bacteria</taxon>
        <taxon>Bacillati</taxon>
        <taxon>Actinomycetota</taxon>
        <taxon>Actinomycetes</taxon>
        <taxon>Propionibacteriales</taxon>
        <taxon>Kribbellaceae</taxon>
        <taxon>Kribbella</taxon>
    </lineage>
</organism>
<evidence type="ECO:0000256" key="5">
    <source>
        <dbReference type="ARBA" id="ARBA00022801"/>
    </source>
</evidence>
<keyword evidence="5" id="KW-0378">Hydrolase</keyword>
<evidence type="ECO:0000256" key="4">
    <source>
        <dbReference type="ARBA" id="ARBA00022723"/>
    </source>
</evidence>
<protein>
    <submittedName>
        <fullName evidence="9">ArgE/DapE family deacylase</fullName>
    </submittedName>
</protein>
<dbReference type="PANTHER" id="PTHR43808">
    <property type="entry name" value="ACETYLORNITHINE DEACETYLASE"/>
    <property type="match status" value="1"/>
</dbReference>
<name>A0A4R4WUR5_9ACTN</name>
<evidence type="ECO:0000313" key="9">
    <source>
        <dbReference type="EMBL" id="TDD21375.1"/>
    </source>
</evidence>
<keyword evidence="10" id="KW-1185">Reference proteome</keyword>
<keyword evidence="4" id="KW-0479">Metal-binding</keyword>
<dbReference type="Proteomes" id="UP000295172">
    <property type="component" value="Unassembled WGS sequence"/>
</dbReference>
<dbReference type="PANTHER" id="PTHR43808:SF25">
    <property type="entry name" value="PEPTIDASE M20 DIMERISATION DOMAIN-CONTAINING PROTEIN"/>
    <property type="match status" value="1"/>
</dbReference>
<comment type="similarity">
    <text evidence="3">Belongs to the peptidase M20A family.</text>
</comment>
<sequence>MLSEVEQRVLAAMDDERIVDDLRALVRIPSVDGTAAESDVQAWCARRLTELGLAVDHWRIDLPAATADPEFPGMEVDRDQAWGCVGVLGGDGTAGLILNGHVDVVPPGELGMWPDDDPFSARIEDGIMWGRGTCDMKGGVAAILGAVAAIVASGIQLRKPLAVHTVIGEEDGGAGAFATLRRGHTGEACLIAEPTAGCVVTANSGSLTFRLEVAGLATHGSTRSRGVSAIDKFVVIQSALQALEAERNRDPHPLLAHLDLANPLSVGMVRSGDWASTVPDVLVAEGRYGVRLGEPLATARAAFESAIAEACAKDDWLRDHPVKVTWPGGAFASGVLPDDDPLLADTLHAAGEPTPEVRGAPYGSDLRQYAAAGIPTLQYGPGDVRYAHATDEHVRLDDVLHAARTYAVLALRRCG</sequence>
<dbReference type="InterPro" id="IPR036264">
    <property type="entry name" value="Bact_exopeptidase_dim_dom"/>
</dbReference>
<evidence type="ECO:0000256" key="6">
    <source>
        <dbReference type="ARBA" id="ARBA00022833"/>
    </source>
</evidence>
<dbReference type="OrthoDB" id="7055905at2"/>
<comment type="cofactor">
    <cofactor evidence="2">
        <name>Zn(2+)</name>
        <dbReference type="ChEBI" id="CHEBI:29105"/>
    </cofactor>
</comment>